<comment type="similarity">
    <text evidence="2 9">Belongs to the cytochrome P450 family.</text>
</comment>
<name>A0A0L0TCG6_ALLM3</name>
<dbReference type="InterPro" id="IPR036396">
    <property type="entry name" value="Cyt_P450_sf"/>
</dbReference>
<sequence length="516" mass="57238">MISAHRLRQVGRTASARVGHTLAIRTKATAASVEPKSWDAIPRVSPTLPIVGSALKLAMVEPRNTAVNMHRIIRELVAEYGPIMRLRMPGASQDSIITADADMTADVFRADGPTPKRMAPPTWDFFRKRNDLPAGIVMEQGDEWKRLRSAIQPPIFPPKSAHAFCSKVDQITAQAMDVMERELRRAGPEVLEGRKTVALEDLVVRWSIESVSKIVLGQTLGALNDPPNPVAREMVDAFYGVLSTTTPVLLLPEFAWRMELTPAVRTHFKAMQASMDLTAKFMATTFTECAADPSKLDGTFLGHVLRRDATLTRDEMLASAVDILMAGFDTTKYAVLFTLNLLGRHPDVQAKLRDEIVAVVGADPIAPVTEAHLAQFKYLKNVIKESLRVYSIAPVLSRFAPRGTVVGGYAVPKGTEFLMAMEITSRSDRYFTNPDKFVPERWDGKDVHPFASLPFSFGSRSCVGRRLAEMEMTVFLAHFLRRFEILPAPAPDKIVFNLVLMNEDPIPLRLRPLAAL</sequence>
<proteinExistence type="inferred from homology"/>
<evidence type="ECO:0000313" key="10">
    <source>
        <dbReference type="EMBL" id="KNE72513.1"/>
    </source>
</evidence>
<reference evidence="11" key="2">
    <citation type="submission" date="2009-11" db="EMBL/GenBank/DDBJ databases">
        <title>The Genome Sequence of Allomyces macrogynus strain ATCC 38327.</title>
        <authorList>
            <consortium name="The Broad Institute Genome Sequencing Platform"/>
            <person name="Russ C."/>
            <person name="Cuomo C."/>
            <person name="Shea T."/>
            <person name="Young S.K."/>
            <person name="Zeng Q."/>
            <person name="Koehrsen M."/>
            <person name="Haas B."/>
            <person name="Borodovsky M."/>
            <person name="Guigo R."/>
            <person name="Alvarado L."/>
            <person name="Berlin A."/>
            <person name="Borenstein D."/>
            <person name="Chen Z."/>
            <person name="Engels R."/>
            <person name="Freedman E."/>
            <person name="Gellesch M."/>
            <person name="Goldberg J."/>
            <person name="Griggs A."/>
            <person name="Gujja S."/>
            <person name="Heiman D."/>
            <person name="Hepburn T."/>
            <person name="Howarth C."/>
            <person name="Jen D."/>
            <person name="Larson L."/>
            <person name="Lewis B."/>
            <person name="Mehta T."/>
            <person name="Park D."/>
            <person name="Pearson M."/>
            <person name="Roberts A."/>
            <person name="Saif S."/>
            <person name="Shenoy N."/>
            <person name="Sisk P."/>
            <person name="Stolte C."/>
            <person name="Sykes S."/>
            <person name="Walk T."/>
            <person name="White J."/>
            <person name="Yandava C."/>
            <person name="Burger G."/>
            <person name="Gray M.W."/>
            <person name="Holland P.W.H."/>
            <person name="King N."/>
            <person name="Lang F.B.F."/>
            <person name="Roger A.J."/>
            <person name="Ruiz-Trillo I."/>
            <person name="Lander E."/>
            <person name="Nusbaum C."/>
        </authorList>
    </citation>
    <scope>NUCLEOTIDE SEQUENCE [LARGE SCALE GENOMIC DNA]</scope>
    <source>
        <strain evidence="11">ATCC 38327</strain>
    </source>
</reference>
<dbReference type="InterPro" id="IPR017972">
    <property type="entry name" value="Cyt_P450_CS"/>
</dbReference>
<dbReference type="PROSITE" id="PS00086">
    <property type="entry name" value="CYTOCHROME_P450"/>
    <property type="match status" value="1"/>
</dbReference>
<dbReference type="VEuPathDB" id="FungiDB:AMAG_16556"/>
<dbReference type="PANTHER" id="PTHR24279">
    <property type="entry name" value="CYTOCHROME P450"/>
    <property type="match status" value="1"/>
</dbReference>
<dbReference type="InterPro" id="IPR002401">
    <property type="entry name" value="Cyt_P450_E_grp-I"/>
</dbReference>
<evidence type="ECO:0000256" key="3">
    <source>
        <dbReference type="ARBA" id="ARBA00022617"/>
    </source>
</evidence>
<dbReference type="Pfam" id="PF00067">
    <property type="entry name" value="p450"/>
    <property type="match status" value="1"/>
</dbReference>
<accession>A0A0L0TCG6</accession>
<keyword evidence="6 8" id="KW-0408">Iron</keyword>
<dbReference type="SUPFAM" id="SSF48264">
    <property type="entry name" value="Cytochrome P450"/>
    <property type="match status" value="1"/>
</dbReference>
<gene>
    <name evidence="10" type="ORF">AMAG_16556</name>
</gene>
<keyword evidence="7 9" id="KW-0503">Monooxygenase</keyword>
<evidence type="ECO:0000256" key="6">
    <source>
        <dbReference type="ARBA" id="ARBA00023004"/>
    </source>
</evidence>
<dbReference type="STRING" id="578462.A0A0L0TCG6"/>
<dbReference type="PANTHER" id="PTHR24279:SF120">
    <property type="entry name" value="CYTOCHROME P450"/>
    <property type="match status" value="1"/>
</dbReference>
<evidence type="ECO:0000256" key="4">
    <source>
        <dbReference type="ARBA" id="ARBA00022723"/>
    </source>
</evidence>
<dbReference type="Gene3D" id="1.10.630.10">
    <property type="entry name" value="Cytochrome P450"/>
    <property type="match status" value="1"/>
</dbReference>
<evidence type="ECO:0000256" key="7">
    <source>
        <dbReference type="ARBA" id="ARBA00023033"/>
    </source>
</evidence>
<keyword evidence="11" id="KW-1185">Reference proteome</keyword>
<dbReference type="OMA" id="KPWKTFC"/>
<keyword evidence="5 9" id="KW-0560">Oxidoreductase</keyword>
<dbReference type="CDD" id="cd11054">
    <property type="entry name" value="CYP24A1-like"/>
    <property type="match status" value="1"/>
</dbReference>
<dbReference type="OrthoDB" id="1470350at2759"/>
<evidence type="ECO:0000256" key="1">
    <source>
        <dbReference type="ARBA" id="ARBA00001971"/>
    </source>
</evidence>
<comment type="cofactor">
    <cofactor evidence="1 8">
        <name>heme</name>
        <dbReference type="ChEBI" id="CHEBI:30413"/>
    </cofactor>
</comment>
<protein>
    <recommendedName>
        <fullName evidence="12">Cytochrome P450</fullName>
    </recommendedName>
</protein>
<dbReference type="GO" id="GO:0016705">
    <property type="term" value="F:oxidoreductase activity, acting on paired donors, with incorporation or reduction of molecular oxygen"/>
    <property type="evidence" value="ECO:0007669"/>
    <property type="project" value="InterPro"/>
</dbReference>
<dbReference type="EMBL" id="GG745380">
    <property type="protein sequence ID" value="KNE72513.1"/>
    <property type="molecule type" value="Genomic_DNA"/>
</dbReference>
<dbReference type="GO" id="GO:0020037">
    <property type="term" value="F:heme binding"/>
    <property type="evidence" value="ECO:0007669"/>
    <property type="project" value="InterPro"/>
</dbReference>
<evidence type="ECO:0000256" key="2">
    <source>
        <dbReference type="ARBA" id="ARBA00010617"/>
    </source>
</evidence>
<dbReference type="Proteomes" id="UP000054350">
    <property type="component" value="Unassembled WGS sequence"/>
</dbReference>
<dbReference type="AlphaFoldDB" id="A0A0L0TCG6"/>
<dbReference type="GO" id="GO:0005506">
    <property type="term" value="F:iron ion binding"/>
    <property type="evidence" value="ECO:0007669"/>
    <property type="project" value="InterPro"/>
</dbReference>
<dbReference type="PRINTS" id="PR00463">
    <property type="entry name" value="EP450I"/>
</dbReference>
<keyword evidence="3 8" id="KW-0349">Heme</keyword>
<dbReference type="PRINTS" id="PR00385">
    <property type="entry name" value="P450"/>
</dbReference>
<evidence type="ECO:0000256" key="5">
    <source>
        <dbReference type="ARBA" id="ARBA00023002"/>
    </source>
</evidence>
<reference evidence="10 11" key="1">
    <citation type="submission" date="2009-11" db="EMBL/GenBank/DDBJ databases">
        <title>Annotation of Allomyces macrogynus ATCC 38327.</title>
        <authorList>
            <consortium name="The Broad Institute Genome Sequencing Platform"/>
            <person name="Russ C."/>
            <person name="Cuomo C."/>
            <person name="Burger G."/>
            <person name="Gray M.W."/>
            <person name="Holland P.W.H."/>
            <person name="King N."/>
            <person name="Lang F.B.F."/>
            <person name="Roger A.J."/>
            <person name="Ruiz-Trillo I."/>
            <person name="Young S.K."/>
            <person name="Zeng Q."/>
            <person name="Gargeya S."/>
            <person name="Fitzgerald M."/>
            <person name="Haas B."/>
            <person name="Abouelleil A."/>
            <person name="Alvarado L."/>
            <person name="Arachchi H.M."/>
            <person name="Berlin A."/>
            <person name="Chapman S.B."/>
            <person name="Gearin G."/>
            <person name="Goldberg J."/>
            <person name="Griggs A."/>
            <person name="Gujja S."/>
            <person name="Hansen M."/>
            <person name="Heiman D."/>
            <person name="Howarth C."/>
            <person name="Larimer J."/>
            <person name="Lui A."/>
            <person name="MacDonald P.J.P."/>
            <person name="McCowen C."/>
            <person name="Montmayeur A."/>
            <person name="Murphy C."/>
            <person name="Neiman D."/>
            <person name="Pearson M."/>
            <person name="Priest M."/>
            <person name="Roberts A."/>
            <person name="Saif S."/>
            <person name="Shea T."/>
            <person name="Sisk P."/>
            <person name="Stolte C."/>
            <person name="Sykes S."/>
            <person name="Wortman J."/>
            <person name="Nusbaum C."/>
            <person name="Birren B."/>
        </authorList>
    </citation>
    <scope>NUCLEOTIDE SEQUENCE [LARGE SCALE GENOMIC DNA]</scope>
    <source>
        <strain evidence="10 11">ATCC 38327</strain>
    </source>
</reference>
<dbReference type="eggNOG" id="KOG0159">
    <property type="taxonomic scope" value="Eukaryota"/>
</dbReference>
<dbReference type="GO" id="GO:0004497">
    <property type="term" value="F:monooxygenase activity"/>
    <property type="evidence" value="ECO:0007669"/>
    <property type="project" value="UniProtKB-KW"/>
</dbReference>
<dbReference type="InterPro" id="IPR050479">
    <property type="entry name" value="CYP11_CYP27_families"/>
</dbReference>
<dbReference type="InterPro" id="IPR001128">
    <property type="entry name" value="Cyt_P450"/>
</dbReference>
<evidence type="ECO:0008006" key="12">
    <source>
        <dbReference type="Google" id="ProtNLM"/>
    </source>
</evidence>
<evidence type="ECO:0000313" key="11">
    <source>
        <dbReference type="Proteomes" id="UP000054350"/>
    </source>
</evidence>
<organism evidence="10 11">
    <name type="scientific">Allomyces macrogynus (strain ATCC 38327)</name>
    <name type="common">Allomyces javanicus var. macrogynus</name>
    <dbReference type="NCBI Taxonomy" id="578462"/>
    <lineage>
        <taxon>Eukaryota</taxon>
        <taxon>Fungi</taxon>
        <taxon>Fungi incertae sedis</taxon>
        <taxon>Blastocladiomycota</taxon>
        <taxon>Blastocladiomycetes</taxon>
        <taxon>Blastocladiales</taxon>
        <taxon>Blastocladiaceae</taxon>
        <taxon>Allomyces</taxon>
    </lineage>
</organism>
<evidence type="ECO:0000256" key="9">
    <source>
        <dbReference type="RuleBase" id="RU000461"/>
    </source>
</evidence>
<keyword evidence="4 8" id="KW-0479">Metal-binding</keyword>
<feature type="binding site" description="axial binding residue" evidence="8">
    <location>
        <position position="462"/>
    </location>
    <ligand>
        <name>heme</name>
        <dbReference type="ChEBI" id="CHEBI:30413"/>
    </ligand>
    <ligandPart>
        <name>Fe</name>
        <dbReference type="ChEBI" id="CHEBI:18248"/>
    </ligandPart>
</feature>
<evidence type="ECO:0000256" key="8">
    <source>
        <dbReference type="PIRSR" id="PIRSR602401-1"/>
    </source>
</evidence>